<feature type="region of interest" description="Disordered" evidence="1">
    <location>
        <begin position="111"/>
        <end position="136"/>
    </location>
</feature>
<dbReference type="STRING" id="1774969.AUC69_00750"/>
<reference evidence="2 3" key="1">
    <citation type="journal article" date="2016" name="Environ. Microbiol.">
        <title>New Methyloceanibacter diversity from North Sea sediments includes methanotroph containing solely the soluble methane monooxygenase.</title>
        <authorList>
            <person name="Vekeman B."/>
            <person name="Kerckhof F.M."/>
            <person name="Cremers G."/>
            <person name="de Vos P."/>
            <person name="Vandamme P."/>
            <person name="Boon N."/>
            <person name="Op den Camp H.J."/>
            <person name="Heylen K."/>
        </authorList>
    </citation>
    <scope>NUCLEOTIDE SEQUENCE [LARGE SCALE GENOMIC DNA]</scope>
    <source>
        <strain evidence="2 3">R-67175</strain>
    </source>
</reference>
<proteinExistence type="predicted"/>
<sequence length="136" mass="14445">MVRDGGTLESAGTVIVLEGIKARAANAQCKDKSGHTWACGARARLALTRLIHGRAVRCAVPVSGAPKSLTARCSVGGKDLSVWMVHQGWAEAAAPAEPKLAEAADARARSASAFGAERRRTPKKMRTKRQSPIRIF</sequence>
<protein>
    <recommendedName>
        <fullName evidence="4">TNase-like domain-containing protein</fullName>
    </recommendedName>
</protein>
<dbReference type="InterPro" id="IPR035437">
    <property type="entry name" value="SNase_OB-fold_sf"/>
</dbReference>
<feature type="compositionally biased region" description="Basic residues" evidence="1">
    <location>
        <begin position="120"/>
        <end position="136"/>
    </location>
</feature>
<dbReference type="AlphaFoldDB" id="A0A1E3W4K3"/>
<accession>A0A1E3W4K3</accession>
<keyword evidence="3" id="KW-1185">Reference proteome</keyword>
<dbReference type="Proteomes" id="UP000094472">
    <property type="component" value="Unassembled WGS sequence"/>
</dbReference>
<evidence type="ECO:0000313" key="3">
    <source>
        <dbReference type="Proteomes" id="UP000094472"/>
    </source>
</evidence>
<evidence type="ECO:0000256" key="1">
    <source>
        <dbReference type="SAM" id="MobiDB-lite"/>
    </source>
</evidence>
<dbReference type="SUPFAM" id="SSF50199">
    <property type="entry name" value="Staphylococcal nuclease"/>
    <property type="match status" value="1"/>
</dbReference>
<dbReference type="RefSeq" id="WP_069441003.1">
    <property type="nucleotide sequence ID" value="NZ_LPWF01000013.1"/>
</dbReference>
<organism evidence="2 3">
    <name type="scientific">Methyloceanibacter superfactus</name>
    <dbReference type="NCBI Taxonomy" id="1774969"/>
    <lineage>
        <taxon>Bacteria</taxon>
        <taxon>Pseudomonadati</taxon>
        <taxon>Pseudomonadota</taxon>
        <taxon>Alphaproteobacteria</taxon>
        <taxon>Hyphomicrobiales</taxon>
        <taxon>Hyphomicrobiaceae</taxon>
        <taxon>Methyloceanibacter</taxon>
    </lineage>
</organism>
<evidence type="ECO:0008006" key="4">
    <source>
        <dbReference type="Google" id="ProtNLM"/>
    </source>
</evidence>
<comment type="caution">
    <text evidence="2">The sequence shown here is derived from an EMBL/GenBank/DDBJ whole genome shotgun (WGS) entry which is preliminary data.</text>
</comment>
<gene>
    <name evidence="2" type="ORF">AUC69_00750</name>
</gene>
<name>A0A1E3W4K3_9HYPH</name>
<evidence type="ECO:0000313" key="2">
    <source>
        <dbReference type="EMBL" id="ODS00432.1"/>
    </source>
</evidence>
<dbReference type="Gene3D" id="2.40.50.90">
    <property type="match status" value="1"/>
</dbReference>
<dbReference type="EMBL" id="LPWF01000013">
    <property type="protein sequence ID" value="ODS00432.1"/>
    <property type="molecule type" value="Genomic_DNA"/>
</dbReference>